<dbReference type="EMBL" id="JACSDY010000020">
    <property type="protein sequence ID" value="KAF7396961.1"/>
    <property type="molecule type" value="Genomic_DNA"/>
</dbReference>
<evidence type="ECO:0000313" key="3">
    <source>
        <dbReference type="Proteomes" id="UP000600918"/>
    </source>
</evidence>
<organism evidence="2 3">
    <name type="scientific">Vespula pensylvanica</name>
    <name type="common">Western yellow jacket</name>
    <name type="synonym">Wasp</name>
    <dbReference type="NCBI Taxonomy" id="30213"/>
    <lineage>
        <taxon>Eukaryota</taxon>
        <taxon>Metazoa</taxon>
        <taxon>Ecdysozoa</taxon>
        <taxon>Arthropoda</taxon>
        <taxon>Hexapoda</taxon>
        <taxon>Insecta</taxon>
        <taxon>Pterygota</taxon>
        <taxon>Neoptera</taxon>
        <taxon>Endopterygota</taxon>
        <taxon>Hymenoptera</taxon>
        <taxon>Apocrita</taxon>
        <taxon>Aculeata</taxon>
        <taxon>Vespoidea</taxon>
        <taxon>Vespidae</taxon>
        <taxon>Vespinae</taxon>
        <taxon>Vespula</taxon>
    </lineage>
</organism>
<proteinExistence type="predicted"/>
<protein>
    <submittedName>
        <fullName evidence="2">Uncharacterized protein</fullName>
    </submittedName>
</protein>
<name>A0A834K465_VESPE</name>
<dbReference type="Proteomes" id="UP000600918">
    <property type="component" value="Unassembled WGS sequence"/>
</dbReference>
<comment type="caution">
    <text evidence="2">The sequence shown here is derived from an EMBL/GenBank/DDBJ whole genome shotgun (WGS) entry which is preliminary data.</text>
</comment>
<keyword evidence="3" id="KW-1185">Reference proteome</keyword>
<gene>
    <name evidence="2" type="ORF">H0235_016498</name>
</gene>
<accession>A0A834K465</accession>
<dbReference type="AlphaFoldDB" id="A0A834K465"/>
<reference evidence="2" key="1">
    <citation type="journal article" date="2020" name="G3 (Bethesda)">
        <title>High-Quality Assemblies for Three Invasive Social Wasps from the &lt;i&gt;Vespula&lt;/i&gt; Genus.</title>
        <authorList>
            <person name="Harrop T.W.R."/>
            <person name="Guhlin J."/>
            <person name="McLaughlin G.M."/>
            <person name="Permina E."/>
            <person name="Stockwell P."/>
            <person name="Gilligan J."/>
            <person name="Le Lec M.F."/>
            <person name="Gruber M.A.M."/>
            <person name="Quinn O."/>
            <person name="Lovegrove M."/>
            <person name="Duncan E.J."/>
            <person name="Remnant E.J."/>
            <person name="Van Eeckhoven J."/>
            <person name="Graham B."/>
            <person name="Knapp R.A."/>
            <person name="Langford K.W."/>
            <person name="Kronenberg Z."/>
            <person name="Press M.O."/>
            <person name="Eacker S.M."/>
            <person name="Wilson-Rankin E.E."/>
            <person name="Purcell J."/>
            <person name="Lester P.J."/>
            <person name="Dearden P.K."/>
        </authorList>
    </citation>
    <scope>NUCLEOTIDE SEQUENCE</scope>
    <source>
        <strain evidence="2">Volc-1</strain>
    </source>
</reference>
<evidence type="ECO:0000256" key="1">
    <source>
        <dbReference type="SAM" id="MobiDB-lite"/>
    </source>
</evidence>
<feature type="region of interest" description="Disordered" evidence="1">
    <location>
        <begin position="1"/>
        <end position="59"/>
    </location>
</feature>
<sequence>MVGVLVGEENESSRRRQTEGSTGLRVVDGSTLAKASTPFPCEGADRKGEKGNSLQHDAPTIMMIPAGRGKSNAGYIIRIASLAPGQNP</sequence>
<evidence type="ECO:0000313" key="2">
    <source>
        <dbReference type="EMBL" id="KAF7396961.1"/>
    </source>
</evidence>